<dbReference type="Proteomes" id="UP000659654">
    <property type="component" value="Unassembled WGS sequence"/>
</dbReference>
<evidence type="ECO:0000313" key="7">
    <source>
        <dbReference type="WBParaSite" id="BXY_1617200.1"/>
    </source>
</evidence>
<protein>
    <submittedName>
        <fullName evidence="4">(pine wood nematode) hypothetical protein</fullName>
    </submittedName>
</protein>
<reference evidence="7" key="1">
    <citation type="submission" date="2016-11" db="UniProtKB">
        <authorList>
            <consortium name="WormBaseParasite"/>
        </authorList>
    </citation>
    <scope>IDENTIFICATION</scope>
</reference>
<evidence type="ECO:0000313" key="5">
    <source>
        <dbReference type="Proteomes" id="UP000095284"/>
    </source>
</evidence>
<gene>
    <name evidence="4" type="ORF">BXYJ_LOCUS6843</name>
</gene>
<feature type="compositionally biased region" description="Basic and acidic residues" evidence="1">
    <location>
        <begin position="50"/>
        <end position="62"/>
    </location>
</feature>
<proteinExistence type="predicted"/>
<accession>A0A1I7ST04</accession>
<evidence type="ECO:0000313" key="4">
    <source>
        <dbReference type="EMBL" id="CAD5221769.1"/>
    </source>
</evidence>
<evidence type="ECO:0000256" key="2">
    <source>
        <dbReference type="SAM" id="Phobius"/>
    </source>
</evidence>
<evidence type="ECO:0000256" key="3">
    <source>
        <dbReference type="SAM" id="SignalP"/>
    </source>
</evidence>
<organism evidence="5 7">
    <name type="scientific">Bursaphelenchus xylophilus</name>
    <name type="common">Pinewood nematode worm</name>
    <name type="synonym">Aphelenchoides xylophilus</name>
    <dbReference type="NCBI Taxonomy" id="6326"/>
    <lineage>
        <taxon>Eukaryota</taxon>
        <taxon>Metazoa</taxon>
        <taxon>Ecdysozoa</taxon>
        <taxon>Nematoda</taxon>
        <taxon>Chromadorea</taxon>
        <taxon>Rhabditida</taxon>
        <taxon>Tylenchina</taxon>
        <taxon>Tylenchomorpha</taxon>
        <taxon>Aphelenchoidea</taxon>
        <taxon>Aphelenchoididae</taxon>
        <taxon>Bursaphelenchus</taxon>
    </lineage>
</organism>
<feature type="signal peptide" evidence="3">
    <location>
        <begin position="1"/>
        <end position="20"/>
    </location>
</feature>
<keyword evidence="2" id="KW-0812">Transmembrane</keyword>
<feature type="transmembrane region" description="Helical" evidence="2">
    <location>
        <begin position="101"/>
        <end position="122"/>
    </location>
</feature>
<sequence>MKYRALFLAFLALSFTLVKPAAVDDDLEGSAHMENPDDEDFEETSGVPAKNEDRTKLEEAKKVNPPNSAVDKPAPTPPPAVFVAETDKTSTSTFSLDTTSIAILIGTIILVVLVIAVIVVCCRKKSNREYTRGSPSTKAYV</sequence>
<feature type="chain" id="PRO_5036022285" evidence="3">
    <location>
        <begin position="21"/>
        <end position="141"/>
    </location>
</feature>
<dbReference type="EMBL" id="CAJFCV020000003">
    <property type="protein sequence ID" value="CAG9108818.1"/>
    <property type="molecule type" value="Genomic_DNA"/>
</dbReference>
<dbReference type="AlphaFoldDB" id="A0A1I7ST04"/>
<keyword evidence="2" id="KW-0472">Membrane</keyword>
<reference evidence="4" key="2">
    <citation type="submission" date="2020-09" db="EMBL/GenBank/DDBJ databases">
        <authorList>
            <person name="Kikuchi T."/>
        </authorList>
    </citation>
    <scope>NUCLEOTIDE SEQUENCE</scope>
    <source>
        <strain evidence="4">Ka4C1</strain>
    </source>
</reference>
<feature type="region of interest" description="Disordered" evidence="1">
    <location>
        <begin position="28"/>
        <end position="81"/>
    </location>
</feature>
<evidence type="ECO:0000256" key="1">
    <source>
        <dbReference type="SAM" id="MobiDB-lite"/>
    </source>
</evidence>
<evidence type="ECO:0000313" key="6">
    <source>
        <dbReference type="Proteomes" id="UP000659654"/>
    </source>
</evidence>
<name>A0A1I7ST04_BURXY</name>
<keyword evidence="2" id="KW-1133">Transmembrane helix</keyword>
<dbReference type="Proteomes" id="UP000582659">
    <property type="component" value="Unassembled WGS sequence"/>
</dbReference>
<keyword evidence="3" id="KW-0732">Signal</keyword>
<keyword evidence="6" id="KW-1185">Reference proteome</keyword>
<dbReference type="EMBL" id="CAJFDI010000003">
    <property type="protein sequence ID" value="CAD5221769.1"/>
    <property type="molecule type" value="Genomic_DNA"/>
</dbReference>
<dbReference type="WBParaSite" id="BXY_1617200.1">
    <property type="protein sequence ID" value="BXY_1617200.1"/>
    <property type="gene ID" value="BXY_1617200"/>
</dbReference>
<dbReference type="Proteomes" id="UP000095284">
    <property type="component" value="Unplaced"/>
</dbReference>
<dbReference type="OrthoDB" id="10552991at2759"/>